<feature type="transmembrane region" description="Helical" evidence="6">
    <location>
        <begin position="140"/>
        <end position="163"/>
    </location>
</feature>
<feature type="transmembrane region" description="Helical" evidence="6">
    <location>
        <begin position="229"/>
        <end position="254"/>
    </location>
</feature>
<evidence type="ECO:0000256" key="6">
    <source>
        <dbReference type="SAM" id="Phobius"/>
    </source>
</evidence>
<dbReference type="EMBL" id="UINC01008254">
    <property type="protein sequence ID" value="SVA37183.1"/>
    <property type="molecule type" value="Genomic_DNA"/>
</dbReference>
<proteinExistence type="inferred from homology"/>
<evidence type="ECO:0000256" key="4">
    <source>
        <dbReference type="ARBA" id="ARBA00022989"/>
    </source>
</evidence>
<feature type="transmembrane region" description="Helical" evidence="6">
    <location>
        <begin position="65"/>
        <end position="87"/>
    </location>
</feature>
<evidence type="ECO:0000313" key="7">
    <source>
        <dbReference type="EMBL" id="SVA37183.1"/>
    </source>
</evidence>
<feature type="transmembrane region" description="Helical" evidence="6">
    <location>
        <begin position="9"/>
        <end position="27"/>
    </location>
</feature>
<keyword evidence="4 6" id="KW-1133">Transmembrane helix</keyword>
<dbReference type="GO" id="GO:0055085">
    <property type="term" value="P:transmembrane transport"/>
    <property type="evidence" value="ECO:0007669"/>
    <property type="project" value="TreeGrafter"/>
</dbReference>
<feature type="transmembrane region" description="Helical" evidence="6">
    <location>
        <begin position="197"/>
        <end position="217"/>
    </location>
</feature>
<dbReference type="GO" id="GO:0016020">
    <property type="term" value="C:membrane"/>
    <property type="evidence" value="ECO:0007669"/>
    <property type="project" value="UniProtKB-SubCell"/>
</dbReference>
<dbReference type="AlphaFoldDB" id="A0A381VCT3"/>
<accession>A0A381VCT3</accession>
<evidence type="ECO:0000256" key="3">
    <source>
        <dbReference type="ARBA" id="ARBA00022692"/>
    </source>
</evidence>
<reference evidence="7" key="1">
    <citation type="submission" date="2018-05" db="EMBL/GenBank/DDBJ databases">
        <authorList>
            <person name="Lanie J.A."/>
            <person name="Ng W.-L."/>
            <person name="Kazmierczak K.M."/>
            <person name="Andrzejewski T.M."/>
            <person name="Davidsen T.M."/>
            <person name="Wayne K.J."/>
            <person name="Tettelin H."/>
            <person name="Glass J.I."/>
            <person name="Rusch D."/>
            <person name="Podicherti R."/>
            <person name="Tsui H.-C.T."/>
            <person name="Winkler M.E."/>
        </authorList>
    </citation>
    <scope>NUCLEOTIDE SEQUENCE</scope>
</reference>
<organism evidence="7">
    <name type="scientific">marine metagenome</name>
    <dbReference type="NCBI Taxonomy" id="408172"/>
    <lineage>
        <taxon>unclassified sequences</taxon>
        <taxon>metagenomes</taxon>
        <taxon>ecological metagenomes</taxon>
    </lineage>
</organism>
<feature type="transmembrane region" description="Helical" evidence="6">
    <location>
        <begin position="299"/>
        <end position="325"/>
    </location>
</feature>
<keyword evidence="3 6" id="KW-0812">Transmembrane</keyword>
<comment type="similarity">
    <text evidence="2">Belongs to the autoinducer-2 exporter (AI-2E) (TC 2.A.86) family.</text>
</comment>
<keyword evidence="5 6" id="KW-0472">Membrane</keyword>
<feature type="transmembrane region" description="Helical" evidence="6">
    <location>
        <begin position="33"/>
        <end position="53"/>
    </location>
</feature>
<comment type="subcellular location">
    <subcellularLocation>
        <location evidence="1">Membrane</location>
        <topology evidence="1">Multi-pass membrane protein</topology>
    </subcellularLocation>
</comment>
<evidence type="ECO:0000256" key="2">
    <source>
        <dbReference type="ARBA" id="ARBA00009773"/>
    </source>
</evidence>
<dbReference type="PANTHER" id="PTHR21716:SF64">
    <property type="entry name" value="AI-2 TRANSPORT PROTEIN TQSA"/>
    <property type="match status" value="1"/>
</dbReference>
<feature type="transmembrane region" description="Helical" evidence="6">
    <location>
        <begin position="261"/>
        <end position="279"/>
    </location>
</feature>
<dbReference type="InterPro" id="IPR002549">
    <property type="entry name" value="AI-2E-like"/>
</dbReference>
<evidence type="ECO:0008006" key="8">
    <source>
        <dbReference type="Google" id="ProtNLM"/>
    </source>
</evidence>
<protein>
    <recommendedName>
        <fullName evidence="8">AI-2 transport protein TqsA</fullName>
    </recommendedName>
</protein>
<name>A0A381VCT3_9ZZZZ</name>
<dbReference type="Pfam" id="PF01594">
    <property type="entry name" value="AI-2E_transport"/>
    <property type="match status" value="1"/>
</dbReference>
<evidence type="ECO:0000256" key="1">
    <source>
        <dbReference type="ARBA" id="ARBA00004141"/>
    </source>
</evidence>
<dbReference type="PANTHER" id="PTHR21716">
    <property type="entry name" value="TRANSMEMBRANE PROTEIN"/>
    <property type="match status" value="1"/>
</dbReference>
<evidence type="ECO:0000256" key="5">
    <source>
        <dbReference type="ARBA" id="ARBA00023136"/>
    </source>
</evidence>
<gene>
    <name evidence="7" type="ORF">METZ01_LOCUS90037</name>
</gene>
<sequence length="354" mass="37984">MNTPLHSASGVRTLLILASLIVVIAGLKAASTIMVPLLVAMFLAMLATPPMLWLRDRHLPTGAALSLIVILLVGIVAVVGSLIGSSINELSSALPVYEQKLRLTLELTVAYLRERGVDLPTAGVAEWVDPKAAAQFFGRLLTGFGGILSDSLLIIFMVFFLLLEATVIPAKLRSILPDPEKTFINFSGFMDALKSYLVIKTGTSLLTGVLVSVWLTILNVEFALLWGSIAFFLNFVPIIGSLIAAIPVVVLALLDVGLGSASLIAAGYLVINVIVGNLLEPRFMGRGLNLSTLVVFLSLVFWGWVFGPVGMFLSVPLTMLVKIALEYSPKSRWLAVLLSADVPQPEDDGVRPNH</sequence>